<dbReference type="CDD" id="cd02022">
    <property type="entry name" value="DPCK"/>
    <property type="match status" value="1"/>
</dbReference>
<accession>A0A8B2NVK7</accession>
<evidence type="ECO:0000256" key="1">
    <source>
        <dbReference type="ARBA" id="ARBA00009018"/>
    </source>
</evidence>
<proteinExistence type="inferred from homology"/>
<dbReference type="OrthoDB" id="9812943at2"/>
<evidence type="ECO:0000256" key="2">
    <source>
        <dbReference type="ARBA" id="ARBA00022741"/>
    </source>
</evidence>
<reference evidence="7 8" key="1">
    <citation type="submission" date="2018-05" db="EMBL/GenBank/DDBJ databases">
        <title>Acuticoccus sediminis sp. nov., isolated from deep-sea sediment of Indian Ocean.</title>
        <authorList>
            <person name="Liu X."/>
            <person name="Lai Q."/>
            <person name="Du Y."/>
            <person name="Sun F."/>
            <person name="Zhang X."/>
            <person name="Wang S."/>
            <person name="Shao Z."/>
        </authorList>
    </citation>
    <scope>NUCLEOTIDE SEQUENCE [LARGE SCALE GENOMIC DNA]</scope>
    <source>
        <strain evidence="7 8">PTG4-2</strain>
    </source>
</reference>
<dbReference type="EMBL" id="QHHQ01000001">
    <property type="protein sequence ID" value="RAI03393.1"/>
    <property type="molecule type" value="Genomic_DNA"/>
</dbReference>
<dbReference type="UniPathway" id="UPA00241">
    <property type="reaction ID" value="UER00356"/>
</dbReference>
<dbReference type="PROSITE" id="PS51219">
    <property type="entry name" value="DPCK"/>
    <property type="match status" value="1"/>
</dbReference>
<comment type="catalytic activity">
    <reaction evidence="5">
        <text>3'-dephospho-CoA + ATP = ADP + CoA + H(+)</text>
        <dbReference type="Rhea" id="RHEA:18245"/>
        <dbReference type="ChEBI" id="CHEBI:15378"/>
        <dbReference type="ChEBI" id="CHEBI:30616"/>
        <dbReference type="ChEBI" id="CHEBI:57287"/>
        <dbReference type="ChEBI" id="CHEBI:57328"/>
        <dbReference type="ChEBI" id="CHEBI:456216"/>
        <dbReference type="EC" id="2.7.1.24"/>
    </reaction>
</comment>
<comment type="pathway">
    <text evidence="5">Cofactor biosynthesis; coenzyme A biosynthesis; CoA from (R)-pantothenate: step 5/5.</text>
</comment>
<evidence type="ECO:0000256" key="5">
    <source>
        <dbReference type="HAMAP-Rule" id="MF_00376"/>
    </source>
</evidence>
<evidence type="ECO:0000256" key="4">
    <source>
        <dbReference type="ARBA" id="ARBA00022993"/>
    </source>
</evidence>
<dbReference type="GO" id="GO:0005524">
    <property type="term" value="F:ATP binding"/>
    <property type="evidence" value="ECO:0007669"/>
    <property type="project" value="UniProtKB-UniRule"/>
</dbReference>
<dbReference type="SUPFAM" id="SSF52540">
    <property type="entry name" value="P-loop containing nucleoside triphosphate hydrolases"/>
    <property type="match status" value="1"/>
</dbReference>
<dbReference type="RefSeq" id="WP_111342038.1">
    <property type="nucleotide sequence ID" value="NZ_JAIWKD010000001.1"/>
</dbReference>
<comment type="similarity">
    <text evidence="1 5">Belongs to the CoaE family.</text>
</comment>
<keyword evidence="2 5" id="KW-0547">Nucleotide-binding</keyword>
<comment type="subcellular location">
    <subcellularLocation>
        <location evidence="5">Cytoplasm</location>
    </subcellularLocation>
</comment>
<evidence type="ECO:0000256" key="6">
    <source>
        <dbReference type="NCBIfam" id="TIGR00152"/>
    </source>
</evidence>
<keyword evidence="5 7" id="KW-0418">Kinase</keyword>
<organism evidence="7 8">
    <name type="scientific">Acuticoccus sediminis</name>
    <dbReference type="NCBI Taxonomy" id="2184697"/>
    <lineage>
        <taxon>Bacteria</taxon>
        <taxon>Pseudomonadati</taxon>
        <taxon>Pseudomonadota</taxon>
        <taxon>Alphaproteobacteria</taxon>
        <taxon>Hyphomicrobiales</taxon>
        <taxon>Amorphaceae</taxon>
        <taxon>Acuticoccus</taxon>
    </lineage>
</organism>
<dbReference type="PANTHER" id="PTHR10695:SF46">
    <property type="entry name" value="BIFUNCTIONAL COENZYME A SYNTHASE-RELATED"/>
    <property type="match status" value="1"/>
</dbReference>
<dbReference type="InterPro" id="IPR001977">
    <property type="entry name" value="Depp_CoAkinase"/>
</dbReference>
<evidence type="ECO:0000256" key="3">
    <source>
        <dbReference type="ARBA" id="ARBA00022840"/>
    </source>
</evidence>
<dbReference type="PANTHER" id="PTHR10695">
    <property type="entry name" value="DEPHOSPHO-COA KINASE-RELATED"/>
    <property type="match status" value="1"/>
</dbReference>
<dbReference type="Proteomes" id="UP000249590">
    <property type="component" value="Unassembled WGS sequence"/>
</dbReference>
<gene>
    <name evidence="5" type="primary">coaE</name>
    <name evidence="7" type="ORF">DLJ53_02445</name>
</gene>
<dbReference type="GO" id="GO:0005737">
    <property type="term" value="C:cytoplasm"/>
    <property type="evidence" value="ECO:0007669"/>
    <property type="project" value="UniProtKB-SubCell"/>
</dbReference>
<keyword evidence="5" id="KW-0808">Transferase</keyword>
<keyword evidence="4 5" id="KW-0173">Coenzyme A biosynthesis</keyword>
<protein>
    <recommendedName>
        <fullName evidence="5 6">Dephospho-CoA kinase</fullName>
        <ecNumber evidence="5 6">2.7.1.24</ecNumber>
    </recommendedName>
    <alternativeName>
        <fullName evidence="5">Dephosphocoenzyme A kinase</fullName>
    </alternativeName>
</protein>
<comment type="function">
    <text evidence="5">Catalyzes the phosphorylation of the 3'-hydroxyl group of dephosphocoenzyme A to form coenzyme A.</text>
</comment>
<keyword evidence="3 5" id="KW-0067">ATP-binding</keyword>
<dbReference type="Pfam" id="PF01121">
    <property type="entry name" value="CoaE"/>
    <property type="match status" value="1"/>
</dbReference>
<dbReference type="InterPro" id="IPR027417">
    <property type="entry name" value="P-loop_NTPase"/>
</dbReference>
<evidence type="ECO:0000313" key="7">
    <source>
        <dbReference type="EMBL" id="RAI03393.1"/>
    </source>
</evidence>
<dbReference type="NCBIfam" id="TIGR00152">
    <property type="entry name" value="dephospho-CoA kinase"/>
    <property type="match status" value="1"/>
</dbReference>
<keyword evidence="8" id="KW-1185">Reference proteome</keyword>
<dbReference type="Gene3D" id="3.40.50.300">
    <property type="entry name" value="P-loop containing nucleotide triphosphate hydrolases"/>
    <property type="match status" value="1"/>
</dbReference>
<dbReference type="HAMAP" id="MF_00376">
    <property type="entry name" value="Dephospho_CoA_kinase"/>
    <property type="match status" value="1"/>
</dbReference>
<feature type="binding site" evidence="5">
    <location>
        <begin position="11"/>
        <end position="16"/>
    </location>
    <ligand>
        <name>ATP</name>
        <dbReference type="ChEBI" id="CHEBI:30616"/>
    </ligand>
</feature>
<dbReference type="GO" id="GO:0015937">
    <property type="term" value="P:coenzyme A biosynthetic process"/>
    <property type="evidence" value="ECO:0007669"/>
    <property type="project" value="UniProtKB-UniRule"/>
</dbReference>
<dbReference type="GO" id="GO:0004140">
    <property type="term" value="F:dephospho-CoA kinase activity"/>
    <property type="evidence" value="ECO:0007669"/>
    <property type="project" value="UniProtKB-UniRule"/>
</dbReference>
<comment type="caution">
    <text evidence="7">The sequence shown here is derived from an EMBL/GenBank/DDBJ whole genome shotgun (WGS) entry which is preliminary data.</text>
</comment>
<dbReference type="EC" id="2.7.1.24" evidence="5 6"/>
<sequence>MRTVGLTGSIGMGKSTTAALFRAAGDPVYDSDAAVHRLYAAGGAAVEPVGAAFPGTIFDGAIDRAVLREMVLGDPHAMARLEAIVHPLVRAEQDAFLAAAREGRARLAVLDVPLLFETGRNRSVDAVVVVSAPADVQRTRVLARPGMTEAAFKAILAKQTPDAEKRAGAHFVIDTGSCVEDAARQVAAARKALMALG</sequence>
<name>A0A8B2NVK7_9HYPH</name>
<evidence type="ECO:0000313" key="8">
    <source>
        <dbReference type="Proteomes" id="UP000249590"/>
    </source>
</evidence>
<keyword evidence="5" id="KW-0963">Cytoplasm</keyword>
<dbReference type="AlphaFoldDB" id="A0A8B2NVK7"/>